<keyword evidence="6" id="KW-1185">Reference proteome</keyword>
<dbReference type="EMBL" id="BAAAYN010000011">
    <property type="protein sequence ID" value="GAA3385097.1"/>
    <property type="molecule type" value="Genomic_DNA"/>
</dbReference>
<organism evidence="5 6">
    <name type="scientific">Cryptosporangium minutisporangium</name>
    <dbReference type="NCBI Taxonomy" id="113569"/>
    <lineage>
        <taxon>Bacteria</taxon>
        <taxon>Bacillati</taxon>
        <taxon>Actinomycetota</taxon>
        <taxon>Actinomycetes</taxon>
        <taxon>Cryptosporangiales</taxon>
        <taxon>Cryptosporangiaceae</taxon>
        <taxon>Cryptosporangium</taxon>
    </lineage>
</organism>
<reference evidence="6" key="1">
    <citation type="journal article" date="2019" name="Int. J. Syst. Evol. Microbiol.">
        <title>The Global Catalogue of Microorganisms (GCM) 10K type strain sequencing project: providing services to taxonomists for standard genome sequencing and annotation.</title>
        <authorList>
            <consortium name="The Broad Institute Genomics Platform"/>
            <consortium name="The Broad Institute Genome Sequencing Center for Infectious Disease"/>
            <person name="Wu L."/>
            <person name="Ma J."/>
        </authorList>
    </citation>
    <scope>NUCLEOTIDE SEQUENCE [LARGE SCALE GENOMIC DNA]</scope>
    <source>
        <strain evidence="6">JCM 9458</strain>
    </source>
</reference>
<name>A0ABP6STH7_9ACTN</name>
<dbReference type="InterPro" id="IPR000639">
    <property type="entry name" value="Epox_hydrolase-like"/>
</dbReference>
<evidence type="ECO:0000259" key="4">
    <source>
        <dbReference type="Pfam" id="PF06441"/>
    </source>
</evidence>
<dbReference type="PANTHER" id="PTHR21661">
    <property type="entry name" value="EPOXIDE HYDROLASE 1-RELATED"/>
    <property type="match status" value="1"/>
</dbReference>
<feature type="domain" description="Epoxide hydrolase N-terminal" evidence="4">
    <location>
        <begin position="3"/>
        <end position="107"/>
    </location>
</feature>
<dbReference type="PIRSF" id="PIRSF001112">
    <property type="entry name" value="Epoxide_hydrolase"/>
    <property type="match status" value="1"/>
</dbReference>
<evidence type="ECO:0000256" key="1">
    <source>
        <dbReference type="ARBA" id="ARBA00010088"/>
    </source>
</evidence>
<dbReference type="PANTHER" id="PTHR21661:SF35">
    <property type="entry name" value="EPOXIDE HYDROLASE"/>
    <property type="match status" value="1"/>
</dbReference>
<dbReference type="InterPro" id="IPR029058">
    <property type="entry name" value="AB_hydrolase_fold"/>
</dbReference>
<evidence type="ECO:0000313" key="5">
    <source>
        <dbReference type="EMBL" id="GAA3385097.1"/>
    </source>
</evidence>
<accession>A0ABP6STH7</accession>
<gene>
    <name evidence="5" type="ORF">GCM10020369_17270</name>
</gene>
<dbReference type="RefSeq" id="WP_345727470.1">
    <property type="nucleotide sequence ID" value="NZ_BAAAYN010000011.1"/>
</dbReference>
<dbReference type="PRINTS" id="PR00412">
    <property type="entry name" value="EPOXHYDRLASE"/>
</dbReference>
<comment type="caution">
    <text evidence="5">The sequence shown here is derived from an EMBL/GenBank/DDBJ whole genome shotgun (WGS) entry which is preliminary data.</text>
</comment>
<protein>
    <submittedName>
        <fullName evidence="5">Epoxide hydrolase</fullName>
    </submittedName>
</protein>
<comment type="similarity">
    <text evidence="1">Belongs to the peptidase S33 family.</text>
</comment>
<sequence length="359" mass="39849">MFTPYQVHVPQADLDDLAARLTATRWPDELPDSGRDYGFPLGELKALVDHWRTAYDWRAHEAELNSYPQFTTEIDGANIHFFHVRSANPEALPLILTHGWPGSIVEFLDVLAPLSETFHLVVPSIPGFGFSGPTRERGWDVHRVAAAWAELMRRLGYHRYGAHGGDWGSAISRILGDRAPAQVVGVHLNYLPTPPPADGDERFGPDDRARIAQIREYLTHQPGARVVNASTPQTVAYALTDSPVGQLAWIAERFAEWGDPGTPVSVDRKLTDVMLYWLTRTAGSAARLHRETGGGPLPCPVPIGVAVFAADITRPVRTLAEQTYDIRHWSEFDRGGHFAALEVPDLLATDIREFFEKLG</sequence>
<dbReference type="Gene3D" id="3.40.50.1820">
    <property type="entry name" value="alpha/beta hydrolase"/>
    <property type="match status" value="1"/>
</dbReference>
<evidence type="ECO:0000313" key="6">
    <source>
        <dbReference type="Proteomes" id="UP001501676"/>
    </source>
</evidence>
<dbReference type="InterPro" id="IPR016292">
    <property type="entry name" value="Epoxide_hydrolase"/>
</dbReference>
<dbReference type="GO" id="GO:0016787">
    <property type="term" value="F:hydrolase activity"/>
    <property type="evidence" value="ECO:0007669"/>
    <property type="project" value="UniProtKB-KW"/>
</dbReference>
<dbReference type="Proteomes" id="UP001501676">
    <property type="component" value="Unassembled WGS sequence"/>
</dbReference>
<evidence type="ECO:0000256" key="3">
    <source>
        <dbReference type="ARBA" id="ARBA00022801"/>
    </source>
</evidence>
<keyword evidence="3 5" id="KW-0378">Hydrolase</keyword>
<keyword evidence="2" id="KW-0058">Aromatic hydrocarbons catabolism</keyword>
<dbReference type="Pfam" id="PF06441">
    <property type="entry name" value="EHN"/>
    <property type="match status" value="1"/>
</dbReference>
<dbReference type="SUPFAM" id="SSF53474">
    <property type="entry name" value="alpha/beta-Hydrolases"/>
    <property type="match status" value="1"/>
</dbReference>
<proteinExistence type="inferred from homology"/>
<evidence type="ECO:0000256" key="2">
    <source>
        <dbReference type="ARBA" id="ARBA00022797"/>
    </source>
</evidence>
<dbReference type="InterPro" id="IPR010497">
    <property type="entry name" value="Epoxide_hydro_N"/>
</dbReference>